<keyword evidence="1" id="KW-0812">Transmembrane</keyword>
<feature type="transmembrane region" description="Helical" evidence="1">
    <location>
        <begin position="72"/>
        <end position="92"/>
    </location>
</feature>
<protein>
    <recommendedName>
        <fullName evidence="4">DUF4013 domain-containing protein</fullName>
    </recommendedName>
</protein>
<sequence length="243" mass="24663">MFDALADRAPFDADRTDTLLVGTLLTLATASAPVVGLLVLGYAVRTTRRRARGEGLPAFDDWRALAGDGVRAAAATSVLHLPAAAVVAVVGLDRMLRGASSLAYLSHYALSPDYGAVAAIAAVALLELVAGYLSVATLVGLARTGAVDARLPSVVAELVRDPRFGRAFGLTLAVGGGARLARLALATLPVVGEPLGAFVSFVGVVVAASVLASVVDGRDDRLASAAEALGRDGVDSDGYRSNA</sequence>
<keyword evidence="1" id="KW-0472">Membrane</keyword>
<reference evidence="3" key="1">
    <citation type="submission" date="2016-10" db="EMBL/GenBank/DDBJ databases">
        <authorList>
            <person name="Varghese N."/>
            <person name="Submissions S."/>
        </authorList>
    </citation>
    <scope>NUCLEOTIDE SEQUENCE [LARGE SCALE GENOMIC DNA]</scope>
    <source>
        <strain evidence="3">CGMCC 1.7736</strain>
    </source>
</reference>
<evidence type="ECO:0000256" key="1">
    <source>
        <dbReference type="SAM" id="Phobius"/>
    </source>
</evidence>
<dbReference type="Proteomes" id="UP000198531">
    <property type="component" value="Unassembled WGS sequence"/>
</dbReference>
<gene>
    <name evidence="2" type="ORF">SAMN04487947_0917</name>
</gene>
<proteinExistence type="predicted"/>
<feature type="transmembrane region" description="Helical" evidence="1">
    <location>
        <begin position="114"/>
        <end position="141"/>
    </location>
</feature>
<organism evidence="2 3">
    <name type="scientific">Halogeometricum rufum</name>
    <dbReference type="NCBI Taxonomy" id="553469"/>
    <lineage>
        <taxon>Archaea</taxon>
        <taxon>Methanobacteriati</taxon>
        <taxon>Methanobacteriota</taxon>
        <taxon>Stenosarchaea group</taxon>
        <taxon>Halobacteria</taxon>
        <taxon>Halobacteriales</taxon>
        <taxon>Haloferacaceae</taxon>
        <taxon>Halogeometricum</taxon>
    </lineage>
</organism>
<evidence type="ECO:0008006" key="4">
    <source>
        <dbReference type="Google" id="ProtNLM"/>
    </source>
</evidence>
<feature type="transmembrane region" description="Helical" evidence="1">
    <location>
        <begin position="167"/>
        <end position="189"/>
    </location>
</feature>
<accession>A0A1I6GCL2</accession>
<dbReference type="RefSeq" id="WP_089805000.1">
    <property type="nucleotide sequence ID" value="NZ_FOYT01000001.1"/>
</dbReference>
<dbReference type="AlphaFoldDB" id="A0A1I6GCL2"/>
<evidence type="ECO:0000313" key="3">
    <source>
        <dbReference type="Proteomes" id="UP000198531"/>
    </source>
</evidence>
<name>A0A1I6GCL2_9EURY</name>
<feature type="transmembrane region" description="Helical" evidence="1">
    <location>
        <begin position="20"/>
        <end position="44"/>
    </location>
</feature>
<evidence type="ECO:0000313" key="2">
    <source>
        <dbReference type="EMBL" id="SFR39871.1"/>
    </source>
</evidence>
<keyword evidence="3" id="KW-1185">Reference proteome</keyword>
<dbReference type="EMBL" id="FOYT01000001">
    <property type="protein sequence ID" value="SFR39871.1"/>
    <property type="molecule type" value="Genomic_DNA"/>
</dbReference>
<dbReference type="Pfam" id="PF13197">
    <property type="entry name" value="DUF4013"/>
    <property type="match status" value="1"/>
</dbReference>
<dbReference type="InterPro" id="IPR025098">
    <property type="entry name" value="DUF4013"/>
</dbReference>
<dbReference type="OrthoDB" id="107590at2157"/>
<feature type="transmembrane region" description="Helical" evidence="1">
    <location>
        <begin position="195"/>
        <end position="215"/>
    </location>
</feature>
<keyword evidence="1" id="KW-1133">Transmembrane helix</keyword>